<dbReference type="EMBL" id="CP020557">
    <property type="protein sequence ID" value="ARF69657.1"/>
    <property type="molecule type" value="Genomic_DNA"/>
</dbReference>
<sequence length="247" mass="27419">MKGVFQLNYYELLKSYIKESGLSLSEISERLKKYGYQVSKGYISQLQNGKTDNPATVELNRALASVTGGDVEKLLTAALIEKAPEEIKDKFERLALLKQLKNEYREALAFNESSVPYITNNLVKIPLLGSIAAGQPIDRIELIEDVEYVNKSVLRGKDAFALSVKGNGMIGDNIVEGDIVICVKQPEVSPTDIAVVAVEKEIATIKRVKFQDNICVLMSSNPKLQPTIVQSSDVEIIGRVVEVRRRF</sequence>
<dbReference type="InterPro" id="IPR001387">
    <property type="entry name" value="Cro/C1-type_HTH"/>
</dbReference>
<organism evidence="2 3">
    <name type="scientific">Paenibacillus larvae subsp. pulvifaciens</name>
    <dbReference type="NCBI Taxonomy" id="1477"/>
    <lineage>
        <taxon>Bacteria</taxon>
        <taxon>Bacillati</taxon>
        <taxon>Bacillota</taxon>
        <taxon>Bacilli</taxon>
        <taxon>Bacillales</taxon>
        <taxon>Paenibacillaceae</taxon>
        <taxon>Paenibacillus</taxon>
    </lineage>
</organism>
<dbReference type="SUPFAM" id="SSF51306">
    <property type="entry name" value="LexA/Signal peptidase"/>
    <property type="match status" value="1"/>
</dbReference>
<name>A0A1V0UWZ4_9BACL</name>
<dbReference type="Gene3D" id="1.10.260.40">
    <property type="entry name" value="lambda repressor-like DNA-binding domains"/>
    <property type="match status" value="1"/>
</dbReference>
<evidence type="ECO:0000313" key="2">
    <source>
        <dbReference type="EMBL" id="ARF69657.1"/>
    </source>
</evidence>
<accession>A0A1V0UWZ4</accession>
<dbReference type="InterPro" id="IPR050077">
    <property type="entry name" value="LexA_repressor"/>
</dbReference>
<dbReference type="PANTHER" id="PTHR33516">
    <property type="entry name" value="LEXA REPRESSOR"/>
    <property type="match status" value="1"/>
</dbReference>
<gene>
    <name evidence="2" type="ORF">B7C51_20235</name>
</gene>
<dbReference type="GO" id="GO:0003677">
    <property type="term" value="F:DNA binding"/>
    <property type="evidence" value="ECO:0007669"/>
    <property type="project" value="InterPro"/>
</dbReference>
<dbReference type="CDD" id="cd06529">
    <property type="entry name" value="S24_LexA-like"/>
    <property type="match status" value="1"/>
</dbReference>
<feature type="domain" description="Peptidase S24/S26A/S26B/S26C" evidence="1">
    <location>
        <begin position="126"/>
        <end position="241"/>
    </location>
</feature>
<evidence type="ECO:0000313" key="3">
    <source>
        <dbReference type="Proteomes" id="UP000192727"/>
    </source>
</evidence>
<dbReference type="Gene3D" id="2.10.109.10">
    <property type="entry name" value="Umud Fragment, subunit A"/>
    <property type="match status" value="1"/>
</dbReference>
<dbReference type="Proteomes" id="UP000192727">
    <property type="component" value="Chromosome"/>
</dbReference>
<dbReference type="InterPro" id="IPR010982">
    <property type="entry name" value="Lambda_DNA-bd_dom_sf"/>
</dbReference>
<dbReference type="InterPro" id="IPR036286">
    <property type="entry name" value="LexA/Signal_pep-like_sf"/>
</dbReference>
<dbReference type="CDD" id="cd00093">
    <property type="entry name" value="HTH_XRE"/>
    <property type="match status" value="1"/>
</dbReference>
<proteinExistence type="predicted"/>
<protein>
    <recommendedName>
        <fullName evidence="1">Peptidase S24/S26A/S26B/S26C domain-containing protein</fullName>
    </recommendedName>
</protein>
<dbReference type="Pfam" id="PF00717">
    <property type="entry name" value="Peptidase_S24"/>
    <property type="match status" value="1"/>
</dbReference>
<reference evidence="2 3" key="1">
    <citation type="submission" date="2017-03" db="EMBL/GenBank/DDBJ databases">
        <title>Paenibacillus larvae genome sequencing.</title>
        <authorList>
            <person name="Dingman D.W."/>
        </authorList>
    </citation>
    <scope>NUCLEOTIDE SEQUENCE [LARGE SCALE GENOMIC DNA]</scope>
    <source>
        <strain evidence="2 3">SAG 10367</strain>
    </source>
</reference>
<evidence type="ECO:0000259" key="1">
    <source>
        <dbReference type="Pfam" id="PF00717"/>
    </source>
</evidence>
<dbReference type="PANTHER" id="PTHR33516:SF2">
    <property type="entry name" value="LEXA REPRESSOR-RELATED"/>
    <property type="match status" value="1"/>
</dbReference>
<dbReference type="InterPro" id="IPR039418">
    <property type="entry name" value="LexA-like"/>
</dbReference>
<dbReference type="AlphaFoldDB" id="A0A1V0UWZ4"/>
<dbReference type="InterPro" id="IPR015927">
    <property type="entry name" value="Peptidase_S24_S26A/B/C"/>
</dbReference>